<evidence type="ECO:0000256" key="3">
    <source>
        <dbReference type="ARBA" id="ARBA00022692"/>
    </source>
</evidence>
<dbReference type="GeneID" id="115737212"/>
<proteinExistence type="inferred from homology"/>
<feature type="transmembrane region" description="Helical" evidence="6">
    <location>
        <begin position="208"/>
        <end position="224"/>
    </location>
</feature>
<evidence type="ECO:0000313" key="7">
    <source>
        <dbReference type="Proteomes" id="UP000827889"/>
    </source>
</evidence>
<evidence type="ECO:0000256" key="2">
    <source>
        <dbReference type="ARBA" id="ARBA00005852"/>
    </source>
</evidence>
<dbReference type="RefSeq" id="XP_030525096.2">
    <property type="nucleotide sequence ID" value="XM_030669236.2"/>
</dbReference>
<feature type="transmembrane region" description="Helical" evidence="6">
    <location>
        <begin position="107"/>
        <end position="128"/>
    </location>
</feature>
<evidence type="ECO:0000256" key="4">
    <source>
        <dbReference type="ARBA" id="ARBA00022989"/>
    </source>
</evidence>
<dbReference type="GO" id="GO:0016020">
    <property type="term" value="C:membrane"/>
    <property type="evidence" value="ECO:0007669"/>
    <property type="project" value="UniProtKB-SubCell"/>
</dbReference>
<organism evidence="7 8">
    <name type="scientific">Rhodamnia argentea</name>
    <dbReference type="NCBI Taxonomy" id="178133"/>
    <lineage>
        <taxon>Eukaryota</taxon>
        <taxon>Viridiplantae</taxon>
        <taxon>Streptophyta</taxon>
        <taxon>Embryophyta</taxon>
        <taxon>Tracheophyta</taxon>
        <taxon>Spermatophyta</taxon>
        <taxon>Magnoliopsida</taxon>
        <taxon>eudicotyledons</taxon>
        <taxon>Gunneridae</taxon>
        <taxon>Pentapetalae</taxon>
        <taxon>rosids</taxon>
        <taxon>malvids</taxon>
        <taxon>Myrtales</taxon>
        <taxon>Myrtaceae</taxon>
        <taxon>Myrtoideae</taxon>
        <taxon>Myrteae</taxon>
        <taxon>Australasian group</taxon>
        <taxon>Rhodamnia</taxon>
    </lineage>
</organism>
<keyword evidence="7" id="KW-1185">Reference proteome</keyword>
<gene>
    <name evidence="8" type="primary">LOC115737212</name>
</gene>
<feature type="transmembrane region" description="Helical" evidence="6">
    <location>
        <begin position="244"/>
        <end position="265"/>
    </location>
</feature>
<dbReference type="PANTHER" id="PTHR33596">
    <property type="entry name" value="COLD-REGULATED 413 PLASMA MEMBRANE PROTEIN 2"/>
    <property type="match status" value="1"/>
</dbReference>
<evidence type="ECO:0000256" key="1">
    <source>
        <dbReference type="ARBA" id="ARBA00004141"/>
    </source>
</evidence>
<keyword evidence="3 6" id="KW-0812">Transmembrane</keyword>
<feature type="transmembrane region" description="Helical" evidence="6">
    <location>
        <begin position="184"/>
        <end position="202"/>
    </location>
</feature>
<name>A0A8B8NRF5_9MYRT</name>
<evidence type="ECO:0000256" key="5">
    <source>
        <dbReference type="ARBA" id="ARBA00023136"/>
    </source>
</evidence>
<comment type="subcellular location">
    <subcellularLocation>
        <location evidence="1">Membrane</location>
        <topology evidence="1">Multi-pass membrane protein</topology>
    </subcellularLocation>
</comment>
<evidence type="ECO:0000313" key="8">
    <source>
        <dbReference type="RefSeq" id="XP_030525096.2"/>
    </source>
</evidence>
<dbReference type="Proteomes" id="UP000827889">
    <property type="component" value="Chromosome 5"/>
</dbReference>
<sequence>MMVLPLRCLLPLTPLRKSRNWRLIPTHPEKKSSPFASPNCSSISESWVAARFRRSRRKVRTLEDMGRYGHLKMRTDREASDQIGSDLDELGAAAKKLVSHAIKLGSLGFGTTFLEWVASFAAIYLLVLDRTNWRTNILTGLLIPYIFFSLPSLLFDVFRGEVGKWIAFIAVILRLFFPRHFPDWLEMPAALILLIVVAPSLFASTLRGSWIGVVICLVIACYLLQEHIRASGGFRNSFTQPHGISNTIGILILLVYPVWALVVYFL</sequence>
<reference evidence="8" key="1">
    <citation type="submission" date="2025-08" db="UniProtKB">
        <authorList>
            <consortium name="RefSeq"/>
        </authorList>
    </citation>
    <scope>IDENTIFICATION</scope>
    <source>
        <tissue evidence="8">Leaf</tissue>
    </source>
</reference>
<dbReference type="KEGG" id="rarg:115737212"/>
<keyword evidence="5 6" id="KW-0472">Membrane</keyword>
<protein>
    <submittedName>
        <fullName evidence="8">Cold-regulated 413 plasma membrane protein 2-like</fullName>
    </submittedName>
</protein>
<dbReference type="AlphaFoldDB" id="A0A8B8NRF5"/>
<accession>A0A8B8NRF5</accession>
<feature type="transmembrane region" description="Helical" evidence="6">
    <location>
        <begin position="135"/>
        <end position="155"/>
    </location>
</feature>
<dbReference type="InterPro" id="IPR008892">
    <property type="entry name" value="COR413"/>
</dbReference>
<evidence type="ECO:0000256" key="6">
    <source>
        <dbReference type="SAM" id="Phobius"/>
    </source>
</evidence>
<comment type="similarity">
    <text evidence="2">Belongs to the Cold-regulated 413 protein family.</text>
</comment>
<keyword evidence="4 6" id="KW-1133">Transmembrane helix</keyword>
<dbReference type="Pfam" id="PF05562">
    <property type="entry name" value="WCOR413"/>
    <property type="match status" value="1"/>
</dbReference>
<dbReference type="PANTHER" id="PTHR33596:SF1">
    <property type="entry name" value="COLD-REGULATED 413 PLASMA MEMBRANE PROTEIN 1-RELATED"/>
    <property type="match status" value="1"/>
</dbReference>